<dbReference type="Proteomes" id="UP000624244">
    <property type="component" value="Unassembled WGS sequence"/>
</dbReference>
<evidence type="ECO:0000313" key="1">
    <source>
        <dbReference type="EMBL" id="KAF5852761.1"/>
    </source>
</evidence>
<protein>
    <submittedName>
        <fullName evidence="1">Uncharacterized protein</fullName>
    </submittedName>
</protein>
<dbReference type="AlphaFoldDB" id="A0A8H5ZM17"/>
<name>A0A8H5ZM17_COCSA</name>
<sequence>MVWLGGNMACACTMVRRMRTAATQDDYTDSNFASQKTLVLPLTAHTYQARLVSARNACRDFRDRSAHFPNPPQPTLGWLVERFWCSSDRIAIGYKTYQNYLGRSLLLLALEYAGKTDHAWAMIKVG</sequence>
<comment type="caution">
    <text evidence="1">The sequence shown here is derived from an EMBL/GenBank/DDBJ whole genome shotgun (WGS) entry which is preliminary data.</text>
</comment>
<gene>
    <name evidence="1" type="ORF">GGP41_008188</name>
</gene>
<organism evidence="1 2">
    <name type="scientific">Cochliobolus sativus</name>
    <name type="common">Common root rot and spot blotch fungus</name>
    <name type="synonym">Bipolaris sorokiniana</name>
    <dbReference type="NCBI Taxonomy" id="45130"/>
    <lineage>
        <taxon>Eukaryota</taxon>
        <taxon>Fungi</taxon>
        <taxon>Dikarya</taxon>
        <taxon>Ascomycota</taxon>
        <taxon>Pezizomycotina</taxon>
        <taxon>Dothideomycetes</taxon>
        <taxon>Pleosporomycetidae</taxon>
        <taxon>Pleosporales</taxon>
        <taxon>Pleosporineae</taxon>
        <taxon>Pleosporaceae</taxon>
        <taxon>Bipolaris</taxon>
    </lineage>
</organism>
<accession>A0A8H5ZM17</accession>
<proteinExistence type="predicted"/>
<evidence type="ECO:0000313" key="2">
    <source>
        <dbReference type="Proteomes" id="UP000624244"/>
    </source>
</evidence>
<dbReference type="EMBL" id="WNKQ01000003">
    <property type="protein sequence ID" value="KAF5852761.1"/>
    <property type="molecule type" value="Genomic_DNA"/>
</dbReference>
<reference evidence="1" key="1">
    <citation type="submission" date="2019-11" db="EMBL/GenBank/DDBJ databases">
        <title>Bipolaris sorokiniana Genome sequencing.</title>
        <authorList>
            <person name="Wang H."/>
        </authorList>
    </citation>
    <scope>NUCLEOTIDE SEQUENCE</scope>
</reference>